<organism evidence="3 4">
    <name type="scientific">Monosporascus cannonballus</name>
    <dbReference type="NCBI Taxonomy" id="155416"/>
    <lineage>
        <taxon>Eukaryota</taxon>
        <taxon>Fungi</taxon>
        <taxon>Dikarya</taxon>
        <taxon>Ascomycota</taxon>
        <taxon>Pezizomycotina</taxon>
        <taxon>Sordariomycetes</taxon>
        <taxon>Xylariomycetidae</taxon>
        <taxon>Xylariales</taxon>
        <taxon>Xylariales incertae sedis</taxon>
        <taxon>Monosporascus</taxon>
    </lineage>
</organism>
<dbReference type="InterPro" id="IPR000757">
    <property type="entry name" value="Beta-glucanase-like"/>
</dbReference>
<feature type="chain" id="PRO_5046445624" description="GH16 domain-containing protein" evidence="1">
    <location>
        <begin position="30"/>
        <end position="376"/>
    </location>
</feature>
<dbReference type="SUPFAM" id="SSF49899">
    <property type="entry name" value="Concanavalin A-like lectins/glucanases"/>
    <property type="match status" value="1"/>
</dbReference>
<feature type="signal peptide" evidence="1">
    <location>
        <begin position="1"/>
        <end position="29"/>
    </location>
</feature>
<comment type="caution">
    <text evidence="3">The sequence shown here is derived from an EMBL/GenBank/DDBJ whole genome shotgun (WGS) entry which is preliminary data.</text>
</comment>
<reference evidence="3 4" key="1">
    <citation type="submission" date="2018-06" db="EMBL/GenBank/DDBJ databases">
        <title>Complete Genomes of Monosporascus.</title>
        <authorList>
            <person name="Robinson A.J."/>
            <person name="Natvig D.O."/>
        </authorList>
    </citation>
    <scope>NUCLEOTIDE SEQUENCE [LARGE SCALE GENOMIC DNA]</scope>
    <source>
        <strain evidence="3 4">CBS 609.92</strain>
    </source>
</reference>
<feature type="domain" description="GH16" evidence="2">
    <location>
        <begin position="52"/>
        <end position="300"/>
    </location>
</feature>
<dbReference type="PANTHER" id="PTHR38121:SF5">
    <property type="entry name" value="GH16 DOMAIN-CONTAINING PROTEIN"/>
    <property type="match status" value="1"/>
</dbReference>
<evidence type="ECO:0000259" key="2">
    <source>
        <dbReference type="PROSITE" id="PS51762"/>
    </source>
</evidence>
<dbReference type="PROSITE" id="PS51762">
    <property type="entry name" value="GH16_2"/>
    <property type="match status" value="1"/>
</dbReference>
<evidence type="ECO:0000313" key="3">
    <source>
        <dbReference type="EMBL" id="RYO83278.1"/>
    </source>
</evidence>
<evidence type="ECO:0000256" key="1">
    <source>
        <dbReference type="SAM" id="SignalP"/>
    </source>
</evidence>
<name>A0ABY0H609_9PEZI</name>
<gene>
    <name evidence="3" type="ORF">DL762_006187</name>
</gene>
<dbReference type="PANTHER" id="PTHR38121">
    <property type="entry name" value="GH16 DOMAIN-CONTAINING PROTEIN"/>
    <property type="match status" value="1"/>
</dbReference>
<protein>
    <recommendedName>
        <fullName evidence="2">GH16 domain-containing protein</fullName>
    </recommendedName>
</protein>
<evidence type="ECO:0000313" key="4">
    <source>
        <dbReference type="Proteomes" id="UP000294003"/>
    </source>
</evidence>
<dbReference type="EMBL" id="QJNS01000192">
    <property type="protein sequence ID" value="RYO83278.1"/>
    <property type="molecule type" value="Genomic_DNA"/>
</dbReference>
<dbReference type="CDD" id="cd00413">
    <property type="entry name" value="Glyco_hydrolase_16"/>
    <property type="match status" value="1"/>
</dbReference>
<keyword evidence="1" id="KW-0732">Signal</keyword>
<proteinExistence type="predicted"/>
<dbReference type="Pfam" id="PF00722">
    <property type="entry name" value="Glyco_hydro_16"/>
    <property type="match status" value="1"/>
</dbReference>
<accession>A0ABY0H609</accession>
<dbReference type="Proteomes" id="UP000294003">
    <property type="component" value="Unassembled WGS sequence"/>
</dbReference>
<keyword evidence="4" id="KW-1185">Reference proteome</keyword>
<sequence>MGPSKSLHHVINHLWLLASLPAFFDLALGACECGYAISNKNEKVVFTDLLESDFVHLDITDRSGEYGKYGWAAQVFNKSMHDARGPYGEAFTLQNVVSNKIADTKVFDEPGEKGGDAGAHLVVGSEIVDGMVTNSEIATTESHFFYGTFRAGIKVTEVAGTCSAFFWYFNDTQEIDIEFLSAEFNKDNGTFPVNLVLQSLGSNKAGFDASNTKDFERVNLPFDPTTDFHEYRFDYLEREVVFYGDGKELARMTGSSVPTVPGNLLLSHWSNGNPGWSRGPPKTDATTTVSYVKAYFNSSMDSRRADFVSRCTEPAAESAFCDVPDNDPAYFFTYQQNMTNNQTTYLDDENAGDVVGLWWPFMLSATLASSACAIGL</sequence>
<dbReference type="InterPro" id="IPR013320">
    <property type="entry name" value="ConA-like_dom_sf"/>
</dbReference>
<dbReference type="Gene3D" id="2.60.120.200">
    <property type="match status" value="1"/>
</dbReference>